<keyword evidence="2" id="KW-1185">Reference proteome</keyword>
<sequence length="51" mass="5999">MIKHPYEGIGKPEALKYDFSGQWSRRINSEHRIIYDATENVISVYSLKGHY</sequence>
<name>A0ACC6KVS6_9SPHI</name>
<evidence type="ECO:0000313" key="2">
    <source>
        <dbReference type="Proteomes" id="UP001246858"/>
    </source>
</evidence>
<evidence type="ECO:0000313" key="1">
    <source>
        <dbReference type="EMBL" id="MDR6783349.1"/>
    </source>
</evidence>
<protein>
    <submittedName>
        <fullName evidence="1">Txe/YoeB family toxin of toxin-antitoxin system</fullName>
    </submittedName>
</protein>
<comment type="caution">
    <text evidence="1">The sequence shown here is derived from an EMBL/GenBank/DDBJ whole genome shotgun (WGS) entry which is preliminary data.</text>
</comment>
<dbReference type="EMBL" id="JAVDTF010000001">
    <property type="protein sequence ID" value="MDR6783349.1"/>
    <property type="molecule type" value="Genomic_DNA"/>
</dbReference>
<accession>A0ACC6KVS6</accession>
<organism evidence="1 2">
    <name type="scientific">Pedobacter africanus</name>
    <dbReference type="NCBI Taxonomy" id="151894"/>
    <lineage>
        <taxon>Bacteria</taxon>
        <taxon>Pseudomonadati</taxon>
        <taxon>Bacteroidota</taxon>
        <taxon>Sphingobacteriia</taxon>
        <taxon>Sphingobacteriales</taxon>
        <taxon>Sphingobacteriaceae</taxon>
        <taxon>Pedobacter</taxon>
    </lineage>
</organism>
<reference evidence="1" key="1">
    <citation type="submission" date="2023-07" db="EMBL/GenBank/DDBJ databases">
        <title>Sorghum-associated microbial communities from plants grown in Nebraska, USA.</title>
        <authorList>
            <person name="Schachtman D."/>
        </authorList>
    </citation>
    <scope>NUCLEOTIDE SEQUENCE</scope>
    <source>
        <strain evidence="1">2697</strain>
    </source>
</reference>
<dbReference type="Proteomes" id="UP001246858">
    <property type="component" value="Unassembled WGS sequence"/>
</dbReference>
<proteinExistence type="predicted"/>
<gene>
    <name evidence="1" type="ORF">J2X78_001901</name>
</gene>